<evidence type="ECO:0000313" key="1">
    <source>
        <dbReference type="EnsemblMetazoa" id="CJA39011a.1"/>
    </source>
</evidence>
<accession>A0A8R1EMZ7</accession>
<reference evidence="1" key="2">
    <citation type="submission" date="2022-06" db="UniProtKB">
        <authorList>
            <consortium name="EnsemblMetazoa"/>
        </authorList>
    </citation>
    <scope>IDENTIFICATION</scope>
    <source>
        <strain evidence="1">DF5081</strain>
    </source>
</reference>
<reference evidence="2" key="1">
    <citation type="submission" date="2010-08" db="EMBL/GenBank/DDBJ databases">
        <authorList>
            <consortium name="Caenorhabditis japonica Sequencing Consortium"/>
            <person name="Wilson R.K."/>
        </authorList>
    </citation>
    <scope>NUCLEOTIDE SEQUENCE [LARGE SCALE GENOMIC DNA]</scope>
    <source>
        <strain evidence="2">DF5081</strain>
    </source>
</reference>
<dbReference type="Proteomes" id="UP000005237">
    <property type="component" value="Unassembled WGS sequence"/>
</dbReference>
<proteinExistence type="predicted"/>
<protein>
    <submittedName>
        <fullName evidence="1">Uncharacterized protein</fullName>
    </submittedName>
</protein>
<keyword evidence="2" id="KW-1185">Reference proteome</keyword>
<name>A0A8R1EMZ7_CAEJA</name>
<evidence type="ECO:0000313" key="2">
    <source>
        <dbReference type="Proteomes" id="UP000005237"/>
    </source>
</evidence>
<sequence length="309" mass="35603">MSPTKACSTETTASRSEKMDLRPLNTFWSILETKSAKSRPKNKIFFFQISNDDMLNREETIEEREEESVTLEHVLESSSHKICESSDGILNPEEVTQERLPDNDLSWKIGYQMLENREAGMLEIVDDLLGHPLFNSDSAHVFIPNDAYEERLRVLVPSNRLHSDESRLIEMNWADAIRSLVKFDCRYRKTKKATVGEFGDSDDFGEDDMVRAAENRDANRQRYHVHDKGSPFYCHPSIKSGTKIAIPQRKNKFIQKIKQNVDFYKVTVVTHLYFFEIGRFHLSSKGEPGTEQHDEYVVFLSLSLGGSKV</sequence>
<dbReference type="EnsemblMetazoa" id="CJA39011a.1">
    <property type="protein sequence ID" value="CJA39011a.1"/>
    <property type="gene ID" value="WBGene00214858"/>
</dbReference>
<organism evidence="1 2">
    <name type="scientific">Caenorhabditis japonica</name>
    <dbReference type="NCBI Taxonomy" id="281687"/>
    <lineage>
        <taxon>Eukaryota</taxon>
        <taxon>Metazoa</taxon>
        <taxon>Ecdysozoa</taxon>
        <taxon>Nematoda</taxon>
        <taxon>Chromadorea</taxon>
        <taxon>Rhabditida</taxon>
        <taxon>Rhabditina</taxon>
        <taxon>Rhabditomorpha</taxon>
        <taxon>Rhabditoidea</taxon>
        <taxon>Rhabditidae</taxon>
        <taxon>Peloderinae</taxon>
        <taxon>Caenorhabditis</taxon>
    </lineage>
</organism>